<proteinExistence type="predicted"/>
<name>A0A4Z1ID13_9HELO</name>
<protein>
    <submittedName>
        <fullName evidence="1">Uncharacterized protein</fullName>
    </submittedName>
</protein>
<evidence type="ECO:0000313" key="1">
    <source>
        <dbReference type="EMBL" id="TGO59205.1"/>
    </source>
</evidence>
<dbReference type="Proteomes" id="UP000297452">
    <property type="component" value="Unassembled WGS sequence"/>
</dbReference>
<organism evidence="1 2">
    <name type="scientific">Botryotinia narcissicola</name>
    <dbReference type="NCBI Taxonomy" id="278944"/>
    <lineage>
        <taxon>Eukaryota</taxon>
        <taxon>Fungi</taxon>
        <taxon>Dikarya</taxon>
        <taxon>Ascomycota</taxon>
        <taxon>Pezizomycotina</taxon>
        <taxon>Leotiomycetes</taxon>
        <taxon>Helotiales</taxon>
        <taxon>Sclerotiniaceae</taxon>
        <taxon>Botryotinia</taxon>
    </lineage>
</organism>
<dbReference type="AlphaFoldDB" id="A0A4Z1ID13"/>
<evidence type="ECO:0000313" key="2">
    <source>
        <dbReference type="Proteomes" id="UP000297452"/>
    </source>
</evidence>
<comment type="caution">
    <text evidence="1">The sequence shown here is derived from an EMBL/GenBank/DDBJ whole genome shotgun (WGS) entry which is preliminary data.</text>
</comment>
<gene>
    <name evidence="1" type="ORF">BOTNAR_0167g00010</name>
</gene>
<dbReference type="EMBL" id="PQXJ01000167">
    <property type="protein sequence ID" value="TGO59205.1"/>
    <property type="molecule type" value="Genomic_DNA"/>
</dbReference>
<keyword evidence="2" id="KW-1185">Reference proteome</keyword>
<accession>A0A4Z1ID13</accession>
<reference evidence="1 2" key="1">
    <citation type="submission" date="2017-12" db="EMBL/GenBank/DDBJ databases">
        <title>Comparative genomics of Botrytis spp.</title>
        <authorList>
            <person name="Valero-Jimenez C.A."/>
            <person name="Tapia P."/>
            <person name="Veloso J."/>
            <person name="Silva-Moreno E."/>
            <person name="Staats M."/>
            <person name="Valdes J.H."/>
            <person name="Van Kan J.A.L."/>
        </authorList>
    </citation>
    <scope>NUCLEOTIDE SEQUENCE [LARGE SCALE GENOMIC DNA]</scope>
    <source>
        <strain evidence="1 2">MUCL2120</strain>
    </source>
</reference>
<sequence length="98" mass="10882">MNNSLTVENSRQPTIQALEALLPQIFQGAIYSDFPTSVGSLTRRLQSFPTGKKERKLKGLKNANNDPIHGKRRSEHMTINMSMLFLQPHETGGKTSGS</sequence>